<evidence type="ECO:0000313" key="1">
    <source>
        <dbReference type="EMBL" id="GAD00354.1"/>
    </source>
</evidence>
<keyword evidence="2" id="KW-1185">Reference proteome</keyword>
<protein>
    <recommendedName>
        <fullName evidence="3">Ribosomal RNA small subunit methyltransferase J</fullName>
    </recommendedName>
</protein>
<dbReference type="SUPFAM" id="SSF53335">
    <property type="entry name" value="S-adenosyl-L-methionine-dependent methyltransferases"/>
    <property type="match status" value="1"/>
</dbReference>
<dbReference type="STRING" id="1331007.AALB_0434"/>
<dbReference type="Pfam" id="PF04445">
    <property type="entry name" value="SAM_MT"/>
    <property type="match status" value="1"/>
</dbReference>
<dbReference type="InterPro" id="IPR029063">
    <property type="entry name" value="SAM-dependent_MTases_sf"/>
</dbReference>
<organism evidence="1 2">
    <name type="scientific">Agarivorans albus MKT 106</name>
    <dbReference type="NCBI Taxonomy" id="1331007"/>
    <lineage>
        <taxon>Bacteria</taxon>
        <taxon>Pseudomonadati</taxon>
        <taxon>Pseudomonadota</taxon>
        <taxon>Gammaproteobacteria</taxon>
        <taxon>Alteromonadales</taxon>
        <taxon>Alteromonadaceae</taxon>
        <taxon>Agarivorans</taxon>
    </lineage>
</organism>
<dbReference type="InterPro" id="IPR007536">
    <property type="entry name" value="16SrRNA_methylTrfase_J"/>
</dbReference>
<dbReference type="Proteomes" id="UP000014461">
    <property type="component" value="Unassembled WGS sequence"/>
</dbReference>
<dbReference type="Gene3D" id="3.40.50.150">
    <property type="entry name" value="Vaccinia Virus protein VP39"/>
    <property type="match status" value="1"/>
</dbReference>
<dbReference type="PANTHER" id="PTHR36112:SF1">
    <property type="entry name" value="RIBOSOMAL RNA SMALL SUBUNIT METHYLTRANSFERASE J"/>
    <property type="match status" value="1"/>
</dbReference>
<dbReference type="EMBL" id="BARX01000002">
    <property type="protein sequence ID" value="GAD00354.1"/>
    <property type="molecule type" value="Genomic_DNA"/>
</dbReference>
<dbReference type="AlphaFoldDB" id="R9PG67"/>
<dbReference type="GO" id="GO:0008990">
    <property type="term" value="F:rRNA (guanine-N2-)-methyltransferase activity"/>
    <property type="evidence" value="ECO:0007669"/>
    <property type="project" value="InterPro"/>
</dbReference>
<dbReference type="Gene3D" id="3.40.1630.10">
    <property type="entry name" value="YhiQ-like domain"/>
    <property type="match status" value="1"/>
</dbReference>
<evidence type="ECO:0008006" key="3">
    <source>
        <dbReference type="Google" id="ProtNLM"/>
    </source>
</evidence>
<dbReference type="PANTHER" id="PTHR36112">
    <property type="entry name" value="RIBOSOMAL RNA SMALL SUBUNIT METHYLTRANSFERASE J"/>
    <property type="match status" value="1"/>
</dbReference>
<gene>
    <name evidence="1" type="ORF">AALB_0434</name>
</gene>
<reference evidence="1" key="1">
    <citation type="journal article" date="2013" name="Genome Announc.">
        <title>Draft Genome Sequence of Agarivorans albus Strain MKT 106T, an Agarolytic Marine Bacterium.</title>
        <authorList>
            <person name="Yasuike M."/>
            <person name="Nakamura Y."/>
            <person name="Kai W."/>
            <person name="Fujiwara A."/>
            <person name="Fukui Y."/>
            <person name="Satomi M."/>
            <person name="Sano M."/>
        </authorList>
    </citation>
    <scope>NUCLEOTIDE SEQUENCE [LARGE SCALE GENOMIC DNA]</scope>
</reference>
<comment type="caution">
    <text evidence="1">The sequence shown here is derived from an EMBL/GenBank/DDBJ whole genome shotgun (WGS) entry which is preliminary data.</text>
</comment>
<evidence type="ECO:0000313" key="2">
    <source>
        <dbReference type="Proteomes" id="UP000014461"/>
    </source>
</evidence>
<accession>R9PG67</accession>
<proteinExistence type="predicted"/>
<sequence length="232" mass="25589">MDSQQPRLYCEQSADTDYANSLIERFAMQRCEQLPETGFCLVLDGESLALRYCDEAKLGDVKVDFLAGRVAHRRQYGGAEAVSKAVGVKKGQRPSVIDGTAGLGRDAFVLANLGCKVTMLERSPWVAALLDDGLRRAKADADIGSWVTERMRLIYASSIDDLTHQQLQADVVYLDPMYPHRKKSAQVKKRDASFSATGRCRLRCRLVVGASFESCTKTSSGKKAQLCRASSR</sequence>
<name>R9PG67_AGAAL</name>